<dbReference type="Gene3D" id="1.10.150.130">
    <property type="match status" value="1"/>
</dbReference>
<dbReference type="CDD" id="cd01185">
    <property type="entry name" value="INTN1_C_like"/>
    <property type="match status" value="1"/>
</dbReference>
<dbReference type="Gene3D" id="1.10.443.10">
    <property type="entry name" value="Intergrase catalytic core"/>
    <property type="match status" value="1"/>
</dbReference>
<dbReference type="InterPro" id="IPR011010">
    <property type="entry name" value="DNA_brk_join_enz"/>
</dbReference>
<gene>
    <name evidence="5" type="ORF">GCM10023187_17170</name>
</gene>
<reference evidence="6" key="1">
    <citation type="journal article" date="2019" name="Int. J. Syst. Evol. Microbiol.">
        <title>The Global Catalogue of Microorganisms (GCM) 10K type strain sequencing project: providing services to taxonomists for standard genome sequencing and annotation.</title>
        <authorList>
            <consortium name="The Broad Institute Genomics Platform"/>
            <consortium name="The Broad Institute Genome Sequencing Center for Infectious Disease"/>
            <person name="Wu L."/>
            <person name="Ma J."/>
        </authorList>
    </citation>
    <scope>NUCLEOTIDE SEQUENCE [LARGE SCALE GENOMIC DNA]</scope>
    <source>
        <strain evidence="6">JCM 17925</strain>
    </source>
</reference>
<keyword evidence="3" id="KW-0233">DNA recombination</keyword>
<evidence type="ECO:0000256" key="3">
    <source>
        <dbReference type="ARBA" id="ARBA00023172"/>
    </source>
</evidence>
<dbReference type="InterPro" id="IPR013762">
    <property type="entry name" value="Integrase-like_cat_sf"/>
</dbReference>
<comment type="caution">
    <text evidence="5">The sequence shown here is derived from an EMBL/GenBank/DDBJ whole genome shotgun (WGS) entry which is preliminary data.</text>
</comment>
<keyword evidence="6" id="KW-1185">Reference proteome</keyword>
<name>A0ABP8K8X0_9BACT</name>
<evidence type="ECO:0000259" key="4">
    <source>
        <dbReference type="PROSITE" id="PS51898"/>
    </source>
</evidence>
<dbReference type="PANTHER" id="PTHR30349">
    <property type="entry name" value="PHAGE INTEGRASE-RELATED"/>
    <property type="match status" value="1"/>
</dbReference>
<dbReference type="InterPro" id="IPR010998">
    <property type="entry name" value="Integrase_recombinase_N"/>
</dbReference>
<dbReference type="Pfam" id="PF00589">
    <property type="entry name" value="Phage_integrase"/>
    <property type="match status" value="1"/>
</dbReference>
<accession>A0ABP8K8X0</accession>
<dbReference type="InterPro" id="IPR002104">
    <property type="entry name" value="Integrase_catalytic"/>
</dbReference>
<proteinExistence type="inferred from homology"/>
<dbReference type="Proteomes" id="UP001500936">
    <property type="component" value="Unassembled WGS sequence"/>
</dbReference>
<dbReference type="PANTHER" id="PTHR30349:SF64">
    <property type="entry name" value="PROPHAGE INTEGRASE INTD-RELATED"/>
    <property type="match status" value="1"/>
</dbReference>
<dbReference type="PROSITE" id="PS51898">
    <property type="entry name" value="TYR_RECOMBINASE"/>
    <property type="match status" value="1"/>
</dbReference>
<comment type="similarity">
    <text evidence="1">Belongs to the 'phage' integrase family.</text>
</comment>
<keyword evidence="2" id="KW-0238">DNA-binding</keyword>
<evidence type="ECO:0000256" key="2">
    <source>
        <dbReference type="ARBA" id="ARBA00023125"/>
    </source>
</evidence>
<dbReference type="InterPro" id="IPR050090">
    <property type="entry name" value="Tyrosine_recombinase_XerCD"/>
</dbReference>
<dbReference type="InterPro" id="IPR025269">
    <property type="entry name" value="SAM-like_dom"/>
</dbReference>
<evidence type="ECO:0000256" key="1">
    <source>
        <dbReference type="ARBA" id="ARBA00008857"/>
    </source>
</evidence>
<feature type="domain" description="Tyr recombinase" evidence="4">
    <location>
        <begin position="243"/>
        <end position="436"/>
    </location>
</feature>
<dbReference type="Pfam" id="PF13102">
    <property type="entry name" value="Phage_int_SAM_5"/>
    <property type="match status" value="1"/>
</dbReference>
<evidence type="ECO:0000313" key="5">
    <source>
        <dbReference type="EMBL" id="GAA4402218.1"/>
    </source>
</evidence>
<evidence type="ECO:0000313" key="6">
    <source>
        <dbReference type="Proteomes" id="UP001500936"/>
    </source>
</evidence>
<protein>
    <submittedName>
        <fullName evidence="5">Site-specific integrase</fullName>
    </submittedName>
</protein>
<sequence>MKTIRDKSVKFLLKDAKSDRPTLIYLVFRYDNGRFITSTGLSVHPFMWDAKEQEAITEAKKIRNKKDLAENQNLNTLLQRQRSALLKVLNTLQLAQIPFDNEVIKQHLDTALERTKKAKPTKDAAPAPETFTDYIERFVKEARAGKRLNAKNAHFSPGTLVNFLKFKNIIVAYQSKTNGSLAFDAFTLSFYDSLKKYLTAQGKTLNYIGAVLNGIKMLLKYAYRDGLHQNTDFQQKEFRKIEEEVDAVYLNDVELQALYKLDLSQDSRLDRVRDLFLIGCYTGLRFSDYTQLQPQNIASGGRFGGRILTVTTQKTGAKVSIPLNANVQAILDKYNGVLPRTLSNQKFNEYLKDLGKKAELKEPVQRTRTKGGVRITENVEKWELITTHTARRSFSTNAFLAGVPTVSIMKITGHKSESMFLKYIKVTSEQNAIMLLDHPHFSGKPAPVERKAVFKIA</sequence>
<dbReference type="EMBL" id="BAABHB010000002">
    <property type="protein sequence ID" value="GAA4402218.1"/>
    <property type="molecule type" value="Genomic_DNA"/>
</dbReference>
<dbReference type="RefSeq" id="WP_345265957.1">
    <property type="nucleotide sequence ID" value="NZ_BAABHB010000002.1"/>
</dbReference>
<organism evidence="5 6">
    <name type="scientific">Nibrella viscosa</name>
    <dbReference type="NCBI Taxonomy" id="1084524"/>
    <lineage>
        <taxon>Bacteria</taxon>
        <taxon>Pseudomonadati</taxon>
        <taxon>Bacteroidota</taxon>
        <taxon>Cytophagia</taxon>
        <taxon>Cytophagales</taxon>
        <taxon>Spirosomataceae</taxon>
        <taxon>Nibrella</taxon>
    </lineage>
</organism>
<dbReference type="SUPFAM" id="SSF56349">
    <property type="entry name" value="DNA breaking-rejoining enzymes"/>
    <property type="match status" value="1"/>
</dbReference>